<dbReference type="RefSeq" id="WP_055727864.1">
    <property type="nucleotide sequence ID" value="NZ_LMAR01000033.1"/>
</dbReference>
<evidence type="ECO:0000313" key="2">
    <source>
        <dbReference type="EMBL" id="SKC08680.1"/>
    </source>
</evidence>
<protein>
    <recommendedName>
        <fullName evidence="5">Transposase</fullName>
    </recommendedName>
</protein>
<dbReference type="Proteomes" id="UP000190130">
    <property type="component" value="Unassembled WGS sequence"/>
</dbReference>
<proteinExistence type="predicted"/>
<reference evidence="1 3" key="1">
    <citation type="submission" date="2015-10" db="EMBL/GenBank/DDBJ databases">
        <title>Draft genome of Bosea thiooxidans.</title>
        <authorList>
            <person name="Wang X."/>
        </authorList>
    </citation>
    <scope>NUCLEOTIDE SEQUENCE [LARGE SCALE GENOMIC DNA]</scope>
    <source>
        <strain evidence="1 3">CGMCC 9174</strain>
    </source>
</reference>
<dbReference type="EMBL" id="FUYX01000013">
    <property type="protein sequence ID" value="SKC08680.1"/>
    <property type="molecule type" value="Genomic_DNA"/>
</dbReference>
<reference evidence="2 4" key="2">
    <citation type="submission" date="2017-02" db="EMBL/GenBank/DDBJ databases">
        <authorList>
            <person name="Peterson S.W."/>
        </authorList>
    </citation>
    <scope>NUCLEOTIDE SEQUENCE [LARGE SCALE GENOMIC DNA]</scope>
    <source>
        <strain evidence="2 4">DSM 9653</strain>
    </source>
</reference>
<evidence type="ECO:0008006" key="5">
    <source>
        <dbReference type="Google" id="ProtNLM"/>
    </source>
</evidence>
<dbReference type="Proteomes" id="UP000051562">
    <property type="component" value="Unassembled WGS sequence"/>
</dbReference>
<sequence length="72" mass="7883">MGPRPTILLGTILRRSGQPILDGTQIPTIGTKQVARRLKTLEDENAPLRKPLAEQLLDNAIPKAVAAKMRMV</sequence>
<keyword evidence="3" id="KW-1185">Reference proteome</keyword>
<organism evidence="1 3">
    <name type="scientific">Bosea thiooxidans</name>
    <dbReference type="NCBI Taxonomy" id="53254"/>
    <lineage>
        <taxon>Bacteria</taxon>
        <taxon>Pseudomonadati</taxon>
        <taxon>Pseudomonadota</taxon>
        <taxon>Alphaproteobacteria</taxon>
        <taxon>Hyphomicrobiales</taxon>
        <taxon>Boseaceae</taxon>
        <taxon>Bosea</taxon>
    </lineage>
</organism>
<dbReference type="AlphaFoldDB" id="A0A0Q3I6R7"/>
<evidence type="ECO:0000313" key="4">
    <source>
        <dbReference type="Proteomes" id="UP000190130"/>
    </source>
</evidence>
<evidence type="ECO:0000313" key="3">
    <source>
        <dbReference type="Proteomes" id="UP000051562"/>
    </source>
</evidence>
<evidence type="ECO:0000313" key="1">
    <source>
        <dbReference type="EMBL" id="KQK30703.1"/>
    </source>
</evidence>
<dbReference type="EMBL" id="LMAR01000033">
    <property type="protein sequence ID" value="KQK30703.1"/>
    <property type="molecule type" value="Genomic_DNA"/>
</dbReference>
<name>A0A0Q3I6R7_9HYPH</name>
<gene>
    <name evidence="1" type="ORF">ARD30_12175</name>
    <name evidence="2" type="ORF">SAMN05660750_04156</name>
</gene>
<accession>A0A0Q3I6R7</accession>